<dbReference type="Gene3D" id="3.40.630.10">
    <property type="entry name" value="Zn peptidases"/>
    <property type="match status" value="1"/>
</dbReference>
<name>A0ABU8QK45_9RHOB</name>
<sequence>MQSGSGDRRIGLRADMDALDILEENTFAYRSVFEGKMHGCGHDGHTTMLLSAAEYLQNSKDFNGTVNLIFQPAEENEGGGREMVTDGLFDKFPWDAVFGMHNIPGIPAGHFGVKDGPMMASFDIFDVEVTGKGTHAAWPHTGTDTVLAVASMIQSLQSVVSRSVAPLDAAVVSATKLLGGNAWNTLPERAGFGGTTRTFRPEVQDAVEAGIRRVVEGQAKNHCVEASVRYERRYPPTINTLHEAQIAGDTIEEAFGAGRLNRNPDPLMAAEDFAFMLQERPGCYIWLGNGSEGEKGGVMAHKPLYDFNDDIIPFGANYWVHLTEKILRSG</sequence>
<organism evidence="2 3">
    <name type="scientific">Cognatishimia coralii</name>
    <dbReference type="NCBI Taxonomy" id="3083254"/>
    <lineage>
        <taxon>Bacteria</taxon>
        <taxon>Pseudomonadati</taxon>
        <taxon>Pseudomonadota</taxon>
        <taxon>Alphaproteobacteria</taxon>
        <taxon>Rhodobacterales</taxon>
        <taxon>Paracoccaceae</taxon>
        <taxon>Cognatishimia</taxon>
    </lineage>
</organism>
<protein>
    <submittedName>
        <fullName evidence="2">Amidohydrolase</fullName>
    </submittedName>
</protein>
<dbReference type="Pfam" id="PF01546">
    <property type="entry name" value="Peptidase_M20"/>
    <property type="match status" value="1"/>
</dbReference>
<evidence type="ECO:0000313" key="2">
    <source>
        <dbReference type="EMBL" id="MEJ5219778.1"/>
    </source>
</evidence>
<dbReference type="Gene3D" id="3.30.70.360">
    <property type="match status" value="1"/>
</dbReference>
<dbReference type="SUPFAM" id="SSF55031">
    <property type="entry name" value="Bacterial exopeptidase dimerisation domain"/>
    <property type="match status" value="1"/>
</dbReference>
<dbReference type="SUPFAM" id="SSF53187">
    <property type="entry name" value="Zn-dependent exopeptidases"/>
    <property type="match status" value="1"/>
</dbReference>
<dbReference type="EMBL" id="JBBGAZ010000012">
    <property type="protein sequence ID" value="MEJ5219778.1"/>
    <property type="molecule type" value="Genomic_DNA"/>
</dbReference>
<dbReference type="InterPro" id="IPR002933">
    <property type="entry name" value="Peptidase_M20"/>
</dbReference>
<accession>A0ABU8QK45</accession>
<comment type="caution">
    <text evidence="2">The sequence shown here is derived from an EMBL/GenBank/DDBJ whole genome shotgun (WGS) entry which is preliminary data.</text>
</comment>
<dbReference type="RefSeq" id="WP_274576843.1">
    <property type="nucleotide sequence ID" value="NZ_JBBGAZ010000012.1"/>
</dbReference>
<dbReference type="PIRSF" id="PIRSF005962">
    <property type="entry name" value="Pept_M20D_amidohydro"/>
    <property type="match status" value="1"/>
</dbReference>
<proteinExistence type="predicted"/>
<dbReference type="PANTHER" id="PTHR11014:SF63">
    <property type="entry name" value="METALLOPEPTIDASE, PUTATIVE (AFU_ORTHOLOGUE AFUA_6G09600)-RELATED"/>
    <property type="match status" value="1"/>
</dbReference>
<dbReference type="Proteomes" id="UP001368270">
    <property type="component" value="Unassembled WGS sequence"/>
</dbReference>
<dbReference type="InterPro" id="IPR036264">
    <property type="entry name" value="Bact_exopeptidase_dim_dom"/>
</dbReference>
<dbReference type="NCBIfam" id="TIGR01891">
    <property type="entry name" value="amidohydrolases"/>
    <property type="match status" value="1"/>
</dbReference>
<keyword evidence="1" id="KW-0378">Hydrolase</keyword>
<evidence type="ECO:0000313" key="3">
    <source>
        <dbReference type="Proteomes" id="UP001368270"/>
    </source>
</evidence>
<gene>
    <name evidence="2" type="ORF">WG622_16090</name>
</gene>
<dbReference type="PANTHER" id="PTHR11014">
    <property type="entry name" value="PEPTIDASE M20 FAMILY MEMBER"/>
    <property type="match status" value="1"/>
</dbReference>
<keyword evidence="3" id="KW-1185">Reference proteome</keyword>
<reference evidence="2 3" key="1">
    <citation type="submission" date="2024-03" db="EMBL/GenBank/DDBJ databases">
        <title>Cognatishimia coralii sp. nov., a marine bacterium isolated from coral surrounding seawater.</title>
        <authorList>
            <person name="Liu X."/>
            <person name="Liu S."/>
            <person name="Sun H."/>
            <person name="Zhang Y."/>
        </authorList>
    </citation>
    <scope>NUCLEOTIDE SEQUENCE [LARGE SCALE GENOMIC DNA]</scope>
    <source>
        <strain evidence="2 3">D5M38</strain>
    </source>
</reference>
<dbReference type="InterPro" id="IPR017439">
    <property type="entry name" value="Amidohydrolase"/>
</dbReference>
<evidence type="ECO:0000256" key="1">
    <source>
        <dbReference type="ARBA" id="ARBA00022801"/>
    </source>
</evidence>